<evidence type="ECO:0000256" key="5">
    <source>
        <dbReference type="PROSITE-ProRule" id="PRU00288"/>
    </source>
</evidence>
<dbReference type="GO" id="GO:0000139">
    <property type="term" value="C:Golgi membrane"/>
    <property type="evidence" value="ECO:0007669"/>
    <property type="project" value="TreeGrafter"/>
</dbReference>
<keyword evidence="4" id="KW-0862">Zinc</keyword>
<dbReference type="InterPro" id="IPR038508">
    <property type="entry name" value="ArfGAP_dom_sf"/>
</dbReference>
<protein>
    <recommendedName>
        <fullName evidence="7">Arf-GAP domain-containing protein</fullName>
    </recommendedName>
</protein>
<feature type="compositionally biased region" description="Basic and acidic residues" evidence="6">
    <location>
        <begin position="203"/>
        <end position="217"/>
    </location>
</feature>
<keyword evidence="2" id="KW-0479">Metal-binding</keyword>
<feature type="compositionally biased region" description="Basic and acidic residues" evidence="6">
    <location>
        <begin position="161"/>
        <end position="170"/>
    </location>
</feature>
<sequence>MSSRMWEVDPETKTKLFQISKTNGNDRCCDCGAPSPQWCCFDTHPHTPHRGETQANRGHSLKTQASPKFGTFICLNCAGTHRGLGVHISFVRSITMDAFKHAEIQRMELGGNEPWKTFYDAHAVTISEGRTFEDSTIKERYEGDAGEEWKERLSCKVEGREYVPGQEKKNNAPVSRSSTPMSLSGGGVTGGARTGSPAASSIRSHDSQRGGAPTKKEQNETYFAKLGNENATRSDALPPSQGGKFTGFGGGMPPSAAAERRSSPFGGFGGWGGGAGGASGAGLEDLQKDPLGTLTKGLGWFASTVGKSAKQVNESYLQPTAKQLAESDFAAQARVQATTWGQNLQTGVRGAADQFNRFVEGPDDNRSGAARSRIEPERRDFWDDFSSLGSQEQNGHQRSSSRSDVIGTTAMRKGPATSSMANNTTSASGDGTASAGKEHAEGHAATSTTAKGKDDWGEDW</sequence>
<feature type="compositionally biased region" description="Gly residues" evidence="6">
    <location>
        <begin position="184"/>
        <end position="193"/>
    </location>
</feature>
<feature type="region of interest" description="Disordered" evidence="6">
    <location>
        <begin position="357"/>
        <end position="460"/>
    </location>
</feature>
<evidence type="ECO:0000256" key="6">
    <source>
        <dbReference type="SAM" id="MobiDB-lite"/>
    </source>
</evidence>
<dbReference type="SUPFAM" id="SSF57863">
    <property type="entry name" value="ArfGap/RecO-like zinc finger"/>
    <property type="match status" value="2"/>
</dbReference>
<evidence type="ECO:0000256" key="3">
    <source>
        <dbReference type="ARBA" id="ARBA00022771"/>
    </source>
</evidence>
<evidence type="ECO:0000256" key="4">
    <source>
        <dbReference type="ARBA" id="ARBA00022833"/>
    </source>
</evidence>
<dbReference type="InterPro" id="IPR001164">
    <property type="entry name" value="ArfGAP_dom"/>
</dbReference>
<evidence type="ECO:0000313" key="8">
    <source>
        <dbReference type="EMBL" id="KAJ5461768.1"/>
    </source>
</evidence>
<organism evidence="8 9">
    <name type="scientific">Penicillium daleae</name>
    <dbReference type="NCBI Taxonomy" id="63821"/>
    <lineage>
        <taxon>Eukaryota</taxon>
        <taxon>Fungi</taxon>
        <taxon>Dikarya</taxon>
        <taxon>Ascomycota</taxon>
        <taxon>Pezizomycotina</taxon>
        <taxon>Eurotiomycetes</taxon>
        <taxon>Eurotiomycetidae</taxon>
        <taxon>Eurotiales</taxon>
        <taxon>Aspergillaceae</taxon>
        <taxon>Penicillium</taxon>
    </lineage>
</organism>
<dbReference type="RefSeq" id="XP_056770810.1">
    <property type="nucleotide sequence ID" value="XM_056906703.1"/>
</dbReference>
<keyword evidence="9" id="KW-1185">Reference proteome</keyword>
<reference evidence="8" key="1">
    <citation type="submission" date="2022-12" db="EMBL/GenBank/DDBJ databases">
        <authorList>
            <person name="Petersen C."/>
        </authorList>
    </citation>
    <scope>NUCLEOTIDE SEQUENCE</scope>
    <source>
        <strain evidence="8">IBT 16125</strain>
    </source>
</reference>
<dbReference type="Proteomes" id="UP001213681">
    <property type="component" value="Unassembled WGS sequence"/>
</dbReference>
<dbReference type="PANTHER" id="PTHR46395">
    <property type="entry name" value="ADP-RIBOSYLATION FACTOR GTPASE-ACTIVATING PROTEIN 1"/>
    <property type="match status" value="1"/>
</dbReference>
<feature type="compositionally biased region" description="Basic and acidic residues" evidence="6">
    <location>
        <begin position="372"/>
        <end position="382"/>
    </location>
</feature>
<accession>A0AAD6G806</accession>
<feature type="region of interest" description="Disordered" evidence="6">
    <location>
        <begin position="161"/>
        <end position="217"/>
    </location>
</feature>
<feature type="region of interest" description="Disordered" evidence="6">
    <location>
        <begin position="229"/>
        <end position="271"/>
    </location>
</feature>
<dbReference type="EMBL" id="JAPVEA010000002">
    <property type="protein sequence ID" value="KAJ5461768.1"/>
    <property type="molecule type" value="Genomic_DNA"/>
</dbReference>
<reference evidence="8" key="2">
    <citation type="journal article" date="2023" name="IMA Fungus">
        <title>Comparative genomic study of the Penicillium genus elucidates a diverse pangenome and 15 lateral gene transfer events.</title>
        <authorList>
            <person name="Petersen C."/>
            <person name="Sorensen T."/>
            <person name="Nielsen M.R."/>
            <person name="Sondergaard T.E."/>
            <person name="Sorensen J.L."/>
            <person name="Fitzpatrick D.A."/>
            <person name="Frisvad J.C."/>
            <person name="Nielsen K.L."/>
        </authorList>
    </citation>
    <scope>NUCLEOTIDE SEQUENCE</scope>
    <source>
        <strain evidence="8">IBT 16125</strain>
    </source>
</reference>
<name>A0AAD6G806_9EURO</name>
<feature type="compositionally biased region" description="Basic and acidic residues" evidence="6">
    <location>
        <begin position="451"/>
        <end position="460"/>
    </location>
</feature>
<dbReference type="GO" id="GO:0005096">
    <property type="term" value="F:GTPase activator activity"/>
    <property type="evidence" value="ECO:0007669"/>
    <property type="project" value="UniProtKB-KW"/>
</dbReference>
<feature type="compositionally biased region" description="Low complexity" evidence="6">
    <location>
        <begin position="416"/>
        <end position="428"/>
    </location>
</feature>
<feature type="domain" description="Arf-GAP" evidence="7">
    <location>
        <begin position="13"/>
        <end position="162"/>
    </location>
</feature>
<evidence type="ECO:0000256" key="2">
    <source>
        <dbReference type="ARBA" id="ARBA00022723"/>
    </source>
</evidence>
<dbReference type="PROSITE" id="PS50115">
    <property type="entry name" value="ARFGAP"/>
    <property type="match status" value="1"/>
</dbReference>
<dbReference type="SMART" id="SM00105">
    <property type="entry name" value="ArfGap"/>
    <property type="match status" value="1"/>
</dbReference>
<dbReference type="AlphaFoldDB" id="A0AAD6G806"/>
<evidence type="ECO:0000256" key="1">
    <source>
        <dbReference type="ARBA" id="ARBA00022468"/>
    </source>
</evidence>
<dbReference type="GO" id="GO:0030100">
    <property type="term" value="P:regulation of endocytosis"/>
    <property type="evidence" value="ECO:0007669"/>
    <property type="project" value="TreeGrafter"/>
</dbReference>
<dbReference type="GO" id="GO:0008270">
    <property type="term" value="F:zinc ion binding"/>
    <property type="evidence" value="ECO:0007669"/>
    <property type="project" value="UniProtKB-KW"/>
</dbReference>
<dbReference type="PANTHER" id="PTHR46395:SF1">
    <property type="entry name" value="ADP-RIBOSYLATION FACTOR GTPASE-ACTIVATING PROTEIN 1"/>
    <property type="match status" value="1"/>
</dbReference>
<keyword evidence="1" id="KW-0343">GTPase activation</keyword>
<comment type="caution">
    <text evidence="8">The sequence shown here is derived from an EMBL/GenBank/DDBJ whole genome shotgun (WGS) entry which is preliminary data.</text>
</comment>
<feature type="compositionally biased region" description="Polar residues" evidence="6">
    <location>
        <begin position="387"/>
        <end position="403"/>
    </location>
</feature>
<dbReference type="InterPro" id="IPR037278">
    <property type="entry name" value="ARFGAP/RecO"/>
</dbReference>
<dbReference type="PRINTS" id="PR00405">
    <property type="entry name" value="REVINTRACTNG"/>
</dbReference>
<keyword evidence="3 5" id="KW-0863">Zinc-finger</keyword>
<feature type="compositionally biased region" description="Polar residues" evidence="6">
    <location>
        <begin position="172"/>
        <end position="182"/>
    </location>
</feature>
<dbReference type="GO" id="GO:0032012">
    <property type="term" value="P:regulation of ARF protein signal transduction"/>
    <property type="evidence" value="ECO:0007669"/>
    <property type="project" value="TreeGrafter"/>
</dbReference>
<gene>
    <name evidence="8" type="ORF">N7458_003320</name>
</gene>
<dbReference type="Gene3D" id="1.10.220.150">
    <property type="entry name" value="Arf GTPase activating protein"/>
    <property type="match status" value="1"/>
</dbReference>
<dbReference type="Pfam" id="PF01412">
    <property type="entry name" value="ArfGap"/>
    <property type="match status" value="1"/>
</dbReference>
<evidence type="ECO:0000259" key="7">
    <source>
        <dbReference type="PROSITE" id="PS50115"/>
    </source>
</evidence>
<evidence type="ECO:0000313" key="9">
    <source>
        <dbReference type="Proteomes" id="UP001213681"/>
    </source>
</evidence>
<proteinExistence type="predicted"/>
<dbReference type="CDD" id="cd08830">
    <property type="entry name" value="ArfGap_ArfGap1"/>
    <property type="match status" value="1"/>
</dbReference>
<dbReference type="GeneID" id="81596946"/>